<keyword evidence="6" id="KW-0378">Hydrolase</keyword>
<name>A0A449A2P1_9BACT</name>
<evidence type="ECO:0000256" key="3">
    <source>
        <dbReference type="ARBA" id="ARBA00022670"/>
    </source>
</evidence>
<evidence type="ECO:0000256" key="9">
    <source>
        <dbReference type="RuleBase" id="RU004181"/>
    </source>
</evidence>
<dbReference type="AlphaFoldDB" id="A0A449A2P1"/>
<feature type="transmembrane region" description="Helical" evidence="10">
    <location>
        <begin position="29"/>
        <end position="46"/>
    </location>
</feature>
<keyword evidence="5" id="KW-0064">Aspartyl protease</keyword>
<feature type="transmembrane region" description="Helical" evidence="10">
    <location>
        <begin position="114"/>
        <end position="135"/>
    </location>
</feature>
<dbReference type="InterPro" id="IPR001872">
    <property type="entry name" value="Peptidase_A8"/>
</dbReference>
<gene>
    <name evidence="11" type="primary">lspA</name>
    <name evidence="11" type="ORF">NCTC10183_00241</name>
</gene>
<feature type="transmembrane region" description="Helical" evidence="10">
    <location>
        <begin position="142"/>
        <end position="161"/>
    </location>
</feature>
<keyword evidence="12" id="KW-1185">Reference proteome</keyword>
<evidence type="ECO:0000313" key="12">
    <source>
        <dbReference type="Proteomes" id="UP000290568"/>
    </source>
</evidence>
<dbReference type="PANTHER" id="PTHR33695:SF1">
    <property type="entry name" value="LIPOPROTEIN SIGNAL PEPTIDASE"/>
    <property type="match status" value="1"/>
</dbReference>
<dbReference type="Pfam" id="PF01252">
    <property type="entry name" value="Peptidase_A8"/>
    <property type="match status" value="1"/>
</dbReference>
<evidence type="ECO:0000256" key="2">
    <source>
        <dbReference type="ARBA" id="ARBA00022475"/>
    </source>
</evidence>
<comment type="similarity">
    <text evidence="1 9">Belongs to the peptidase A8 family.</text>
</comment>
<keyword evidence="8 10" id="KW-0472">Membrane</keyword>
<dbReference type="Proteomes" id="UP000290568">
    <property type="component" value="Chromosome"/>
</dbReference>
<evidence type="ECO:0000256" key="10">
    <source>
        <dbReference type="SAM" id="Phobius"/>
    </source>
</evidence>
<evidence type="ECO:0000256" key="7">
    <source>
        <dbReference type="ARBA" id="ARBA00022989"/>
    </source>
</evidence>
<evidence type="ECO:0000256" key="8">
    <source>
        <dbReference type="ARBA" id="ARBA00023136"/>
    </source>
</evidence>
<dbReference type="GO" id="GO:0006508">
    <property type="term" value="P:proteolysis"/>
    <property type="evidence" value="ECO:0007669"/>
    <property type="project" value="UniProtKB-KW"/>
</dbReference>
<dbReference type="PRINTS" id="PR00781">
    <property type="entry name" value="LIPOSIGPTASE"/>
</dbReference>
<reference evidence="11 12" key="1">
    <citation type="submission" date="2019-01" db="EMBL/GenBank/DDBJ databases">
        <authorList>
            <consortium name="Pathogen Informatics"/>
        </authorList>
    </citation>
    <scope>NUCLEOTIDE SEQUENCE [LARGE SCALE GENOMIC DNA]</scope>
    <source>
        <strain evidence="11 12">NCTC10183</strain>
    </source>
</reference>
<dbReference type="GO" id="GO:0016020">
    <property type="term" value="C:membrane"/>
    <property type="evidence" value="ECO:0007669"/>
    <property type="project" value="InterPro"/>
</dbReference>
<feature type="transmembrane region" description="Helical" evidence="10">
    <location>
        <begin position="191"/>
        <end position="212"/>
    </location>
</feature>
<dbReference type="OrthoDB" id="397153at2"/>
<keyword evidence="3" id="KW-0645">Protease</keyword>
<proteinExistence type="inferred from homology"/>
<dbReference type="EMBL" id="LR214950">
    <property type="protein sequence ID" value="VEU58488.1"/>
    <property type="molecule type" value="Genomic_DNA"/>
</dbReference>
<dbReference type="PANTHER" id="PTHR33695">
    <property type="entry name" value="LIPOPROTEIN SIGNAL PEPTIDASE"/>
    <property type="match status" value="1"/>
</dbReference>
<organism evidence="11 12">
    <name type="scientific">Mycoplasmopsis gallinacea</name>
    <dbReference type="NCBI Taxonomy" id="29556"/>
    <lineage>
        <taxon>Bacteria</taxon>
        <taxon>Bacillati</taxon>
        <taxon>Mycoplasmatota</taxon>
        <taxon>Mycoplasmoidales</taxon>
        <taxon>Metamycoplasmataceae</taxon>
        <taxon>Mycoplasmopsis</taxon>
    </lineage>
</organism>
<accession>A0A449A2P1</accession>
<dbReference type="RefSeq" id="WP_129620150.1">
    <property type="nucleotide sequence ID" value="NZ_LR214950.1"/>
</dbReference>
<evidence type="ECO:0000256" key="1">
    <source>
        <dbReference type="ARBA" id="ARBA00006139"/>
    </source>
</evidence>
<keyword evidence="2" id="KW-1003">Cell membrane</keyword>
<keyword evidence="11" id="KW-0449">Lipoprotein</keyword>
<sequence length="224" mass="25850">MNNVTTIKNYLKNLVNRFVSHLKNNKKKILINYLIFLSVFAVFLLIDQLTKTFIFHHGDINTLDLNGTVIMPDGTRKPAESIYPYVSSQWTKFGLITIRSIWHRGVTLWENANIVLIQVLSAIIFLVTLTSIMFLTEKKKRVYFYIVALAILSAGDMGNFLDRCLFKGHVKDWFFFNFIKDRGTLNLADSFIFIGICLFIITSLISIIMEIASKEKRQKENPAK</sequence>
<keyword evidence="4 10" id="KW-0812">Transmembrane</keyword>
<evidence type="ECO:0000313" key="11">
    <source>
        <dbReference type="EMBL" id="VEU58488.1"/>
    </source>
</evidence>
<evidence type="ECO:0000256" key="5">
    <source>
        <dbReference type="ARBA" id="ARBA00022750"/>
    </source>
</evidence>
<keyword evidence="7 10" id="KW-1133">Transmembrane helix</keyword>
<dbReference type="GO" id="GO:0004190">
    <property type="term" value="F:aspartic-type endopeptidase activity"/>
    <property type="evidence" value="ECO:0007669"/>
    <property type="project" value="UniProtKB-KW"/>
</dbReference>
<evidence type="ECO:0000256" key="6">
    <source>
        <dbReference type="ARBA" id="ARBA00022801"/>
    </source>
</evidence>
<protein>
    <submittedName>
        <fullName evidence="11">Lipoprotein signal peptidase</fullName>
    </submittedName>
</protein>
<evidence type="ECO:0000256" key="4">
    <source>
        <dbReference type="ARBA" id="ARBA00022692"/>
    </source>
</evidence>